<dbReference type="Proteomes" id="UP000016933">
    <property type="component" value="Unassembled WGS sequence"/>
</dbReference>
<accession>N1PKG8</accession>
<evidence type="ECO:0000313" key="1">
    <source>
        <dbReference type="EMBL" id="EME42599.1"/>
    </source>
</evidence>
<dbReference type="EMBL" id="KB446541">
    <property type="protein sequence ID" value="EME42599.1"/>
    <property type="molecule type" value="Genomic_DNA"/>
</dbReference>
<organism evidence="1 2">
    <name type="scientific">Dothistroma septosporum (strain NZE10 / CBS 128990)</name>
    <name type="common">Red band needle blight fungus</name>
    <name type="synonym">Mycosphaerella pini</name>
    <dbReference type="NCBI Taxonomy" id="675120"/>
    <lineage>
        <taxon>Eukaryota</taxon>
        <taxon>Fungi</taxon>
        <taxon>Dikarya</taxon>
        <taxon>Ascomycota</taxon>
        <taxon>Pezizomycotina</taxon>
        <taxon>Dothideomycetes</taxon>
        <taxon>Dothideomycetidae</taxon>
        <taxon>Mycosphaerellales</taxon>
        <taxon>Mycosphaerellaceae</taxon>
        <taxon>Dothistroma</taxon>
    </lineage>
</organism>
<keyword evidence="2" id="KW-1185">Reference proteome</keyword>
<reference evidence="1 2" key="2">
    <citation type="journal article" date="2012" name="PLoS Pathog.">
        <title>Diverse lifestyles and strategies of plant pathogenesis encoded in the genomes of eighteen Dothideomycetes fungi.</title>
        <authorList>
            <person name="Ohm R.A."/>
            <person name="Feau N."/>
            <person name="Henrissat B."/>
            <person name="Schoch C.L."/>
            <person name="Horwitz B.A."/>
            <person name="Barry K.W."/>
            <person name="Condon B.J."/>
            <person name="Copeland A.C."/>
            <person name="Dhillon B."/>
            <person name="Glaser F."/>
            <person name="Hesse C.N."/>
            <person name="Kosti I."/>
            <person name="LaButti K."/>
            <person name="Lindquist E.A."/>
            <person name="Lucas S."/>
            <person name="Salamov A.A."/>
            <person name="Bradshaw R.E."/>
            <person name="Ciuffetti L."/>
            <person name="Hamelin R.C."/>
            <person name="Kema G.H.J."/>
            <person name="Lawrence C."/>
            <person name="Scott J.A."/>
            <person name="Spatafora J.W."/>
            <person name="Turgeon B.G."/>
            <person name="de Wit P.J.G.M."/>
            <person name="Zhong S."/>
            <person name="Goodwin S.B."/>
            <person name="Grigoriev I.V."/>
        </authorList>
    </citation>
    <scope>NUCLEOTIDE SEQUENCE [LARGE SCALE GENOMIC DNA]</scope>
    <source>
        <strain evidence="2">NZE10 / CBS 128990</strain>
    </source>
</reference>
<name>N1PKG8_DOTSN</name>
<sequence length="50" mass="6074">RYYNKKHKPKSYYIGEIVLLSTKNLKLAILKKKIDSKFIRPYYIIDTIRV</sequence>
<dbReference type="HOGENOM" id="CLU_3129712_0_0_1"/>
<gene>
    <name evidence="1" type="ORF">DOTSEDRAFT_134045</name>
</gene>
<reference evidence="2" key="1">
    <citation type="journal article" date="2012" name="PLoS Genet.">
        <title>The genomes of the fungal plant pathogens Cladosporium fulvum and Dothistroma septosporum reveal adaptation to different hosts and lifestyles but also signatures of common ancestry.</title>
        <authorList>
            <person name="de Wit P.J.G.M."/>
            <person name="van der Burgt A."/>
            <person name="Oekmen B."/>
            <person name="Stergiopoulos I."/>
            <person name="Abd-Elsalam K.A."/>
            <person name="Aerts A.L."/>
            <person name="Bahkali A.H."/>
            <person name="Beenen H.G."/>
            <person name="Chettri P."/>
            <person name="Cox M.P."/>
            <person name="Datema E."/>
            <person name="de Vries R.P."/>
            <person name="Dhillon B."/>
            <person name="Ganley A.R."/>
            <person name="Griffiths S.A."/>
            <person name="Guo Y."/>
            <person name="Hamelin R.C."/>
            <person name="Henrissat B."/>
            <person name="Kabir M.S."/>
            <person name="Jashni M.K."/>
            <person name="Kema G."/>
            <person name="Klaubauf S."/>
            <person name="Lapidus A."/>
            <person name="Levasseur A."/>
            <person name="Lindquist E."/>
            <person name="Mehrabi R."/>
            <person name="Ohm R.A."/>
            <person name="Owen T.J."/>
            <person name="Salamov A."/>
            <person name="Schwelm A."/>
            <person name="Schijlen E."/>
            <person name="Sun H."/>
            <person name="van den Burg H.A."/>
            <person name="van Ham R.C.H.J."/>
            <person name="Zhang S."/>
            <person name="Goodwin S.B."/>
            <person name="Grigoriev I.V."/>
            <person name="Collemare J."/>
            <person name="Bradshaw R.E."/>
        </authorList>
    </citation>
    <scope>NUCLEOTIDE SEQUENCE [LARGE SCALE GENOMIC DNA]</scope>
    <source>
        <strain evidence="2">NZE10 / CBS 128990</strain>
    </source>
</reference>
<proteinExistence type="predicted"/>
<feature type="non-terminal residue" evidence="1">
    <location>
        <position position="1"/>
    </location>
</feature>
<dbReference type="AlphaFoldDB" id="N1PKG8"/>
<evidence type="ECO:0000313" key="2">
    <source>
        <dbReference type="Proteomes" id="UP000016933"/>
    </source>
</evidence>
<protein>
    <submittedName>
        <fullName evidence="1">Uncharacterized protein</fullName>
    </submittedName>
</protein>